<comment type="caution">
    <text evidence="2">The sequence shown here is derived from an EMBL/GenBank/DDBJ whole genome shotgun (WGS) entry which is preliminary data.</text>
</comment>
<evidence type="ECO:0008006" key="4">
    <source>
        <dbReference type="Google" id="ProtNLM"/>
    </source>
</evidence>
<evidence type="ECO:0000256" key="1">
    <source>
        <dbReference type="SAM" id="MobiDB-lite"/>
    </source>
</evidence>
<sequence>MTGPGWSPDARVVRDGPLTWAQHEWVQWIPTDTDTSYEDNICAAVPGRDLPTGRVVAAVRDVLSRHEGLRSLVRRAGREDSRQYVCPVDDRLDEVVQVMEDEASFRRRFDTPWRRTCFRIGEQWPVRAVLDTAGGRVRRIDLVVDHVAIDPWGMRVLCDDLNHALRARAAGHAPFGSGGPAVEQPIDVALAETSPAGLAYQRRALGHWERRLGEIGKALDGHVPFAPSRALLGRPGGPRPGPGGFQPSGSRPGGFQPGGPSLDGAWSDGPRLGESKPGESRAVEAPAGESGQGEFRSCWLASRRAGRAAGAIARATGVSPSAAFLLAFGAAVCAVERSSRAGIFAISANRFSAGSGRSVRKATMTMPVLLPAVAAVSTVSAASAGSPGAAYRGALADCAAQQLSGHRFANADPYATERMCEEILGDLYRTGVAYPRFSYMDEGVADDLNTLWPAGDDGFPGDEDDRVVTFSPPRPLGARYMMTVLHRPAGAVFSLQWSDATGWGETAEDMLLYIEDLMVWAASECAGSPPVLGGTGPAT</sequence>
<dbReference type="SUPFAM" id="SSF52777">
    <property type="entry name" value="CoA-dependent acyltransferases"/>
    <property type="match status" value="1"/>
</dbReference>
<dbReference type="InterPro" id="IPR023213">
    <property type="entry name" value="CAT-like_dom_sf"/>
</dbReference>
<protein>
    <recommendedName>
        <fullName evidence="4">Condensation domain-containing protein</fullName>
    </recommendedName>
</protein>
<evidence type="ECO:0000313" key="3">
    <source>
        <dbReference type="Proteomes" id="UP001589610"/>
    </source>
</evidence>
<dbReference type="RefSeq" id="WP_344746586.1">
    <property type="nucleotide sequence ID" value="NZ_BAAAWW010000099.1"/>
</dbReference>
<feature type="compositionally biased region" description="Gly residues" evidence="1">
    <location>
        <begin position="242"/>
        <end position="257"/>
    </location>
</feature>
<dbReference type="Gene3D" id="3.30.559.10">
    <property type="entry name" value="Chloramphenicol acetyltransferase-like domain"/>
    <property type="match status" value="1"/>
</dbReference>
<dbReference type="Proteomes" id="UP001589610">
    <property type="component" value="Unassembled WGS sequence"/>
</dbReference>
<proteinExistence type="predicted"/>
<feature type="compositionally biased region" description="Basic and acidic residues" evidence="1">
    <location>
        <begin position="271"/>
        <end position="282"/>
    </location>
</feature>
<reference evidence="2 3" key="1">
    <citation type="submission" date="2024-09" db="EMBL/GenBank/DDBJ databases">
        <authorList>
            <person name="Sun Q."/>
            <person name="Mori K."/>
        </authorList>
    </citation>
    <scope>NUCLEOTIDE SEQUENCE [LARGE SCALE GENOMIC DNA]</scope>
    <source>
        <strain evidence="2 3">JCM 3028</strain>
    </source>
</reference>
<gene>
    <name evidence="2" type="ORF">ACFFRH_08475</name>
</gene>
<feature type="region of interest" description="Disordered" evidence="1">
    <location>
        <begin position="226"/>
        <end position="292"/>
    </location>
</feature>
<accession>A0ABV5T8W0</accession>
<evidence type="ECO:0000313" key="2">
    <source>
        <dbReference type="EMBL" id="MFB9675516.1"/>
    </source>
</evidence>
<organism evidence="2 3">
    <name type="scientific">Streptosporangium vulgare</name>
    <dbReference type="NCBI Taxonomy" id="46190"/>
    <lineage>
        <taxon>Bacteria</taxon>
        <taxon>Bacillati</taxon>
        <taxon>Actinomycetota</taxon>
        <taxon>Actinomycetes</taxon>
        <taxon>Streptosporangiales</taxon>
        <taxon>Streptosporangiaceae</taxon>
        <taxon>Streptosporangium</taxon>
    </lineage>
</organism>
<dbReference type="EMBL" id="JBHMBS010000003">
    <property type="protein sequence ID" value="MFB9675516.1"/>
    <property type="molecule type" value="Genomic_DNA"/>
</dbReference>
<name>A0ABV5T8W0_9ACTN</name>
<keyword evidence="3" id="KW-1185">Reference proteome</keyword>